<evidence type="ECO:0000313" key="1">
    <source>
        <dbReference type="Ensembl" id="ENSCSAVP00000012054.1"/>
    </source>
</evidence>
<dbReference type="Proteomes" id="UP000007875">
    <property type="component" value="Unassembled WGS sequence"/>
</dbReference>
<name>H2Z392_CIOSA</name>
<reference evidence="2" key="1">
    <citation type="submission" date="2003-08" db="EMBL/GenBank/DDBJ databases">
        <authorList>
            <person name="Birren B."/>
            <person name="Nusbaum C."/>
            <person name="Abebe A."/>
            <person name="Abouelleil A."/>
            <person name="Adekoya E."/>
            <person name="Ait-zahra M."/>
            <person name="Allen N."/>
            <person name="Allen T."/>
            <person name="An P."/>
            <person name="Anderson M."/>
            <person name="Anderson S."/>
            <person name="Arachchi H."/>
            <person name="Armbruster J."/>
            <person name="Bachantsang P."/>
            <person name="Baldwin J."/>
            <person name="Barry A."/>
            <person name="Bayul T."/>
            <person name="Blitshsteyn B."/>
            <person name="Bloom T."/>
            <person name="Blye J."/>
            <person name="Boguslavskiy L."/>
            <person name="Borowsky M."/>
            <person name="Boukhgalter B."/>
            <person name="Brunache A."/>
            <person name="Butler J."/>
            <person name="Calixte N."/>
            <person name="Calvo S."/>
            <person name="Camarata J."/>
            <person name="Campo K."/>
            <person name="Chang J."/>
            <person name="Cheshatsang Y."/>
            <person name="Citroen M."/>
            <person name="Collymore A."/>
            <person name="Considine T."/>
            <person name="Cook A."/>
            <person name="Cooke P."/>
            <person name="Corum B."/>
            <person name="Cuomo C."/>
            <person name="David R."/>
            <person name="Dawoe T."/>
            <person name="Degray S."/>
            <person name="Dodge S."/>
            <person name="Dooley K."/>
            <person name="Dorje P."/>
            <person name="Dorjee K."/>
            <person name="Dorris L."/>
            <person name="Duffey N."/>
            <person name="Dupes A."/>
            <person name="Elkins T."/>
            <person name="Engels R."/>
            <person name="Erickson J."/>
            <person name="Farina A."/>
            <person name="Faro S."/>
            <person name="Ferreira P."/>
            <person name="Fischer H."/>
            <person name="Fitzgerald M."/>
            <person name="Foley K."/>
            <person name="Gage D."/>
            <person name="Galagan J."/>
            <person name="Gearin G."/>
            <person name="Gnerre S."/>
            <person name="Gnirke A."/>
            <person name="Goyette A."/>
            <person name="Graham J."/>
            <person name="Grandbois E."/>
            <person name="Gyaltsen K."/>
            <person name="Hafez N."/>
            <person name="Hagopian D."/>
            <person name="Hagos B."/>
            <person name="Hall J."/>
            <person name="Hatcher B."/>
            <person name="Heller A."/>
            <person name="Higgins H."/>
            <person name="Honan T."/>
            <person name="Horn A."/>
            <person name="Houde N."/>
            <person name="Hughes L."/>
            <person name="Hulme W."/>
            <person name="Husby E."/>
            <person name="Iliev I."/>
            <person name="Jaffe D."/>
            <person name="Jones C."/>
            <person name="Kamal M."/>
            <person name="Kamat A."/>
            <person name="Kamvysselis M."/>
            <person name="Karlsson E."/>
            <person name="Kells C."/>
            <person name="Kieu A."/>
            <person name="Kisner P."/>
            <person name="Kodira C."/>
            <person name="Kulbokas E."/>
            <person name="Labutti K."/>
            <person name="Lama D."/>
            <person name="Landers T."/>
            <person name="Leger J."/>
            <person name="Levine S."/>
            <person name="Lewis D."/>
            <person name="Lewis T."/>
            <person name="Lindblad-toh K."/>
            <person name="Liu X."/>
            <person name="Lokyitsang T."/>
            <person name="Lokyitsang Y."/>
            <person name="Lucien O."/>
            <person name="Lui A."/>
            <person name="Ma L.J."/>
            <person name="Mabbitt R."/>
            <person name="Macdonald J."/>
            <person name="Maclean C."/>
            <person name="Major J."/>
            <person name="Manning J."/>
            <person name="Marabella R."/>
            <person name="Maru K."/>
            <person name="Matthews C."/>
            <person name="Mauceli E."/>
            <person name="Mccarthy M."/>
            <person name="Mcdonough S."/>
            <person name="Mcghee T."/>
            <person name="Meldrim J."/>
            <person name="Meneus L."/>
            <person name="Mesirov J."/>
            <person name="Mihalev A."/>
            <person name="Mihova T."/>
            <person name="Mikkelsen T."/>
            <person name="Mlenga V."/>
            <person name="Moru K."/>
            <person name="Mozes J."/>
            <person name="Mulrain L."/>
            <person name="Munson G."/>
            <person name="Naylor J."/>
            <person name="Newes C."/>
            <person name="Nguyen C."/>
            <person name="Nguyen N."/>
            <person name="Nguyen T."/>
            <person name="Nicol R."/>
            <person name="Nielsen C."/>
            <person name="Nizzari M."/>
            <person name="Norbu C."/>
            <person name="Norbu N."/>
            <person name="O'donnell P."/>
            <person name="Okoawo O."/>
            <person name="O'leary S."/>
            <person name="Omotosho B."/>
            <person name="O'neill K."/>
            <person name="Osman S."/>
            <person name="Parker S."/>
            <person name="Perrin D."/>
            <person name="Phunkhang P."/>
            <person name="Piqani B."/>
            <person name="Purcell S."/>
            <person name="Rachupka T."/>
            <person name="Ramasamy U."/>
            <person name="Rameau R."/>
            <person name="Ray V."/>
            <person name="Raymond C."/>
            <person name="Retta R."/>
            <person name="Richardson S."/>
            <person name="Rise C."/>
            <person name="Rodriguez J."/>
            <person name="Rogers J."/>
            <person name="Rogov P."/>
            <person name="Rutman M."/>
            <person name="Schupbach R."/>
            <person name="Seaman C."/>
            <person name="Settipalli S."/>
            <person name="Sharpe T."/>
            <person name="Sheridan J."/>
            <person name="Sherpa N."/>
            <person name="Shi J."/>
            <person name="Smirnov S."/>
            <person name="Smith C."/>
            <person name="Sougnez C."/>
            <person name="Spencer B."/>
            <person name="Stalker J."/>
            <person name="Stange-thomann N."/>
            <person name="Stavropoulos S."/>
            <person name="Stetson K."/>
            <person name="Stone C."/>
            <person name="Stone S."/>
            <person name="Stubbs M."/>
            <person name="Talamas J."/>
            <person name="Tchuinga P."/>
            <person name="Tenzing P."/>
            <person name="Tesfaye S."/>
            <person name="Theodore J."/>
            <person name="Thoulutsang Y."/>
            <person name="Topham K."/>
            <person name="Towey S."/>
            <person name="Tsamla T."/>
            <person name="Tsomo N."/>
            <person name="Vallee D."/>
            <person name="Vassiliev H."/>
            <person name="Venkataraman V."/>
            <person name="Vinson J."/>
            <person name="Vo A."/>
            <person name="Wade C."/>
            <person name="Wang S."/>
            <person name="Wangchuk T."/>
            <person name="Wangdi T."/>
            <person name="Whittaker C."/>
            <person name="Wilkinson J."/>
            <person name="Wu Y."/>
            <person name="Wyman D."/>
            <person name="Yadav S."/>
            <person name="Yang S."/>
            <person name="Yang X."/>
            <person name="Yeager S."/>
            <person name="Yee E."/>
            <person name="Young G."/>
            <person name="Zainoun J."/>
            <person name="Zembeck L."/>
            <person name="Zimmer A."/>
            <person name="Zody M."/>
            <person name="Lander E."/>
        </authorList>
    </citation>
    <scope>NUCLEOTIDE SEQUENCE [LARGE SCALE GENOMIC DNA]</scope>
</reference>
<dbReference type="Ensembl" id="ENSCSAVT00000012194.1">
    <property type="protein sequence ID" value="ENSCSAVP00000012054.1"/>
    <property type="gene ID" value="ENSCSAVG00000007092.1"/>
</dbReference>
<dbReference type="InParanoid" id="H2Z392"/>
<dbReference type="AlphaFoldDB" id="H2Z392"/>
<accession>H2Z392</accession>
<dbReference type="HOGENOM" id="CLU_2660820_0_0_1"/>
<reference evidence="1" key="3">
    <citation type="submission" date="2025-09" db="UniProtKB">
        <authorList>
            <consortium name="Ensembl"/>
        </authorList>
    </citation>
    <scope>IDENTIFICATION</scope>
</reference>
<reference evidence="1" key="2">
    <citation type="submission" date="2025-08" db="UniProtKB">
        <authorList>
            <consortium name="Ensembl"/>
        </authorList>
    </citation>
    <scope>IDENTIFICATION</scope>
</reference>
<protein>
    <submittedName>
        <fullName evidence="1">Uncharacterized protein</fullName>
    </submittedName>
</protein>
<organism evidence="1 2">
    <name type="scientific">Ciona savignyi</name>
    <name type="common">Pacific transparent sea squirt</name>
    <dbReference type="NCBI Taxonomy" id="51511"/>
    <lineage>
        <taxon>Eukaryota</taxon>
        <taxon>Metazoa</taxon>
        <taxon>Chordata</taxon>
        <taxon>Tunicata</taxon>
        <taxon>Ascidiacea</taxon>
        <taxon>Phlebobranchia</taxon>
        <taxon>Cionidae</taxon>
        <taxon>Ciona</taxon>
    </lineage>
</organism>
<proteinExistence type="predicted"/>
<evidence type="ECO:0000313" key="2">
    <source>
        <dbReference type="Proteomes" id="UP000007875"/>
    </source>
</evidence>
<sequence length="76" mass="7906">MYLVPLDVGPGAGLRGVVVLIASLPPVWVLSDTYVVDGLVAPPTEVMAMDLTLTGFGAVVTQNTSGIIHGKFHEDS</sequence>
<keyword evidence="2" id="KW-1185">Reference proteome</keyword>